<accession>A0AAF0PUD6</accession>
<evidence type="ECO:0000313" key="2">
    <source>
        <dbReference type="EMBL" id="WMV08891.1"/>
    </source>
</evidence>
<dbReference type="Pfam" id="PF03732">
    <property type="entry name" value="Retrotrans_gag"/>
    <property type="match status" value="1"/>
</dbReference>
<dbReference type="AlphaFoldDB" id="A0AAF0PUD6"/>
<gene>
    <name evidence="2" type="ORF">MTR67_002276</name>
</gene>
<name>A0AAF0PUD6_SOLVR</name>
<feature type="domain" description="Retrotransposon gag" evidence="1">
    <location>
        <begin position="87"/>
        <end position="137"/>
    </location>
</feature>
<sequence length="187" mass="21187">MIQFHSNSMFYVSVIMPPRRVNARRANAGNANTAPPVPDQQVSNAKFRNAIQMLAQSMANQNNQRVQAPVNANVGQPQLGFIPIELREARAQKFMNLRQGNMTVQKYGLKFNQLSRYDPHMVADSRARLNKFLYGVSDLVKTECRNAMLLGDMNISRLMTHSQQVRALSIQIALRSFSDLQLNRLVV</sequence>
<evidence type="ECO:0000313" key="3">
    <source>
        <dbReference type="Proteomes" id="UP001234989"/>
    </source>
</evidence>
<proteinExistence type="predicted"/>
<dbReference type="EMBL" id="CP133612">
    <property type="protein sequence ID" value="WMV08891.1"/>
    <property type="molecule type" value="Genomic_DNA"/>
</dbReference>
<dbReference type="Proteomes" id="UP001234989">
    <property type="component" value="Chromosome 1"/>
</dbReference>
<evidence type="ECO:0000259" key="1">
    <source>
        <dbReference type="Pfam" id="PF03732"/>
    </source>
</evidence>
<reference evidence="2" key="1">
    <citation type="submission" date="2023-08" db="EMBL/GenBank/DDBJ databases">
        <title>A de novo genome assembly of Solanum verrucosum Schlechtendal, a Mexican diploid species geographically isolated from the other diploid A-genome species in potato relatives.</title>
        <authorList>
            <person name="Hosaka K."/>
        </authorList>
    </citation>
    <scope>NUCLEOTIDE SEQUENCE</scope>
    <source>
        <tissue evidence="2">Young leaves</tissue>
    </source>
</reference>
<keyword evidence="3" id="KW-1185">Reference proteome</keyword>
<dbReference type="InterPro" id="IPR005162">
    <property type="entry name" value="Retrotrans_gag_dom"/>
</dbReference>
<feature type="non-terminal residue" evidence="2">
    <location>
        <position position="187"/>
    </location>
</feature>
<protein>
    <recommendedName>
        <fullName evidence="1">Retrotransposon gag domain-containing protein</fullName>
    </recommendedName>
</protein>
<organism evidence="2 3">
    <name type="scientific">Solanum verrucosum</name>
    <dbReference type="NCBI Taxonomy" id="315347"/>
    <lineage>
        <taxon>Eukaryota</taxon>
        <taxon>Viridiplantae</taxon>
        <taxon>Streptophyta</taxon>
        <taxon>Embryophyta</taxon>
        <taxon>Tracheophyta</taxon>
        <taxon>Spermatophyta</taxon>
        <taxon>Magnoliopsida</taxon>
        <taxon>eudicotyledons</taxon>
        <taxon>Gunneridae</taxon>
        <taxon>Pentapetalae</taxon>
        <taxon>asterids</taxon>
        <taxon>lamiids</taxon>
        <taxon>Solanales</taxon>
        <taxon>Solanaceae</taxon>
        <taxon>Solanoideae</taxon>
        <taxon>Solaneae</taxon>
        <taxon>Solanum</taxon>
    </lineage>
</organism>